<dbReference type="GO" id="GO:0052689">
    <property type="term" value="F:carboxylic ester hydrolase activity"/>
    <property type="evidence" value="ECO:0007669"/>
    <property type="project" value="TreeGrafter"/>
</dbReference>
<proteinExistence type="predicted"/>
<dbReference type="Gene3D" id="3.40.50.1820">
    <property type="entry name" value="alpha/beta hydrolase"/>
    <property type="match status" value="1"/>
</dbReference>
<dbReference type="RefSeq" id="WP_173198567.1">
    <property type="nucleotide sequence ID" value="NZ_JABFCX010000002.1"/>
</dbReference>
<dbReference type="InterPro" id="IPR053145">
    <property type="entry name" value="AB_hydrolase_Est10"/>
</dbReference>
<keyword evidence="2" id="KW-0378">Hydrolase</keyword>
<sequence length="469" mass="50171">MRNLFYLLIFVVVAACGREPEAAEGNRAATLEDYRGDWEGILSVMTQELPVNIHVTPDAGEQVTLDSPDQGLFGLAATEVEVFEGALRLEWETLGAAYVGRIDDAGEAINGEFSQGPITTELVFTRMDPAEAAALEEEAAAPTATRPQEPVEPFPYRTEEVSLATTDGVTLAGTLTHPEGEGPFPAIVLLSGSGAQDRDEALARHRPFFVLADRLTRAGIATVRFDDRGVGGSGGQYDNTEFDRLGDDAAEMLAMLRMREDIREAGFLGHSEGGMVAGVAASRGEKQPDFIVALASPFAPLTEAIIDQVAYGQRQAKVPEAIAEQNIALQRQLLDALTSADSREEGCDAAKAILEPFGAAAQAEPLCGIQRYSSFLVDIEADYTAYGGPVLALFGGKDIQVVAETHAPVAERALEGEEMSRVVVVPDANHLFQTAETGDLSEYGLIETTMEEDVMATIAEFVSEVTAQQ</sequence>
<keyword evidence="3" id="KW-1185">Reference proteome</keyword>
<gene>
    <name evidence="2" type="ORF">HK107_08670</name>
</gene>
<dbReference type="AlphaFoldDB" id="A0A7Y3RMN3"/>
<reference evidence="2 3" key="1">
    <citation type="submission" date="2020-05" db="EMBL/GenBank/DDBJ databases">
        <title>Parvularcula mediterraneae sp. nov., isolated from polypropylene straw from shallow seawater of the seashore of Laganas in Zakynthos island, Greece.</title>
        <authorList>
            <person name="Szabo I."/>
            <person name="Al-Omari J."/>
            <person name="Rado J."/>
            <person name="Szerdahelyi G.S."/>
        </authorList>
    </citation>
    <scope>NUCLEOTIDE SEQUENCE [LARGE SCALE GENOMIC DNA]</scope>
    <source>
        <strain evidence="2 3">ZS-1/3</strain>
    </source>
</reference>
<dbReference type="InterPro" id="IPR029058">
    <property type="entry name" value="AB_hydrolase_fold"/>
</dbReference>
<feature type="domain" description="Serine aminopeptidase S33" evidence="1">
    <location>
        <begin position="211"/>
        <end position="407"/>
    </location>
</feature>
<accession>A0A7Y3RMN3</accession>
<dbReference type="PANTHER" id="PTHR43265:SF1">
    <property type="entry name" value="ESTERASE ESTD"/>
    <property type="match status" value="1"/>
</dbReference>
<evidence type="ECO:0000313" key="3">
    <source>
        <dbReference type="Proteomes" id="UP000536835"/>
    </source>
</evidence>
<dbReference type="EMBL" id="JABFCX010000002">
    <property type="protein sequence ID" value="NNU16391.1"/>
    <property type="molecule type" value="Genomic_DNA"/>
</dbReference>
<dbReference type="SUPFAM" id="SSF53474">
    <property type="entry name" value="alpha/beta-Hydrolases"/>
    <property type="match status" value="1"/>
</dbReference>
<dbReference type="PROSITE" id="PS51257">
    <property type="entry name" value="PROKAR_LIPOPROTEIN"/>
    <property type="match status" value="1"/>
</dbReference>
<dbReference type="Pfam" id="PF12146">
    <property type="entry name" value="Hydrolase_4"/>
    <property type="match status" value="1"/>
</dbReference>
<protein>
    <submittedName>
        <fullName evidence="2">Alpha/beta fold hydrolase</fullName>
    </submittedName>
</protein>
<dbReference type="InterPro" id="IPR022742">
    <property type="entry name" value="Hydrolase_4"/>
</dbReference>
<dbReference type="Proteomes" id="UP000536835">
    <property type="component" value="Unassembled WGS sequence"/>
</dbReference>
<evidence type="ECO:0000259" key="1">
    <source>
        <dbReference type="Pfam" id="PF12146"/>
    </source>
</evidence>
<name>A0A7Y3RMN3_9PROT</name>
<comment type="caution">
    <text evidence="2">The sequence shown here is derived from an EMBL/GenBank/DDBJ whole genome shotgun (WGS) entry which is preliminary data.</text>
</comment>
<evidence type="ECO:0000313" key="2">
    <source>
        <dbReference type="EMBL" id="NNU16391.1"/>
    </source>
</evidence>
<organism evidence="2 3">
    <name type="scientific">Parvularcula mediterranea</name>
    <dbReference type="NCBI Taxonomy" id="2732508"/>
    <lineage>
        <taxon>Bacteria</taxon>
        <taxon>Pseudomonadati</taxon>
        <taxon>Pseudomonadota</taxon>
        <taxon>Alphaproteobacteria</taxon>
        <taxon>Parvularculales</taxon>
        <taxon>Parvularculaceae</taxon>
        <taxon>Parvularcula</taxon>
    </lineage>
</organism>
<dbReference type="PANTHER" id="PTHR43265">
    <property type="entry name" value="ESTERASE ESTD"/>
    <property type="match status" value="1"/>
</dbReference>